<dbReference type="Proteomes" id="UP001602058">
    <property type="component" value="Unassembled WGS sequence"/>
</dbReference>
<dbReference type="EMBL" id="JBIAWJ010000031">
    <property type="protein sequence ID" value="MFF4526940.1"/>
    <property type="molecule type" value="Genomic_DNA"/>
</dbReference>
<proteinExistence type="predicted"/>
<gene>
    <name evidence="1" type="ORF">ACFY1D_36845</name>
</gene>
<organism evidence="1 2">
    <name type="scientific">Streptomyces bluensis</name>
    <dbReference type="NCBI Taxonomy" id="33897"/>
    <lineage>
        <taxon>Bacteria</taxon>
        <taxon>Bacillati</taxon>
        <taxon>Actinomycetota</taxon>
        <taxon>Actinomycetes</taxon>
        <taxon>Kitasatosporales</taxon>
        <taxon>Streptomycetaceae</taxon>
        <taxon>Streptomyces</taxon>
    </lineage>
</organism>
<keyword evidence="2" id="KW-1185">Reference proteome</keyword>
<sequence>MALDEDPNAPGTYWTELAQVQQAGTFKKCQCGEHNPGSYDTCHFCQRPLPDREPAQSAGTVFTPTIDDMEAVYGGVLVASLAEGEEAVAVTGDKREALEAIDTYYREVCGQPNLLDDANARLTDAYYYLDSGHAVFTRSGTGGWEITPSSPTAPGAVAVTWFRGVPVGPVPEPYARRDEPKIW</sequence>
<evidence type="ECO:0000313" key="1">
    <source>
        <dbReference type="EMBL" id="MFF4526940.1"/>
    </source>
</evidence>
<evidence type="ECO:0000313" key="2">
    <source>
        <dbReference type="Proteomes" id="UP001602058"/>
    </source>
</evidence>
<reference evidence="1 2" key="1">
    <citation type="submission" date="2024-10" db="EMBL/GenBank/DDBJ databases">
        <title>The Natural Products Discovery Center: Release of the First 8490 Sequenced Strains for Exploring Actinobacteria Biosynthetic Diversity.</title>
        <authorList>
            <person name="Kalkreuter E."/>
            <person name="Kautsar S.A."/>
            <person name="Yang D."/>
            <person name="Bader C.D."/>
            <person name="Teijaro C.N."/>
            <person name="Fluegel L."/>
            <person name="Davis C.M."/>
            <person name="Simpson J.R."/>
            <person name="Lauterbach L."/>
            <person name="Steele A.D."/>
            <person name="Gui C."/>
            <person name="Meng S."/>
            <person name="Li G."/>
            <person name="Viehrig K."/>
            <person name="Ye F."/>
            <person name="Su P."/>
            <person name="Kiefer A.F."/>
            <person name="Nichols A."/>
            <person name="Cepeda A.J."/>
            <person name="Yan W."/>
            <person name="Fan B."/>
            <person name="Jiang Y."/>
            <person name="Adhikari A."/>
            <person name="Zheng C.-J."/>
            <person name="Schuster L."/>
            <person name="Cowan T.M."/>
            <person name="Smanski M.J."/>
            <person name="Chevrette M.G."/>
            <person name="De Carvalho L.P.S."/>
            <person name="Shen B."/>
        </authorList>
    </citation>
    <scope>NUCLEOTIDE SEQUENCE [LARGE SCALE GENOMIC DNA]</scope>
    <source>
        <strain evidence="1 2">NPDC001390</strain>
    </source>
</reference>
<name>A0ABW6UXY4_9ACTN</name>
<comment type="caution">
    <text evidence="1">The sequence shown here is derived from an EMBL/GenBank/DDBJ whole genome shotgun (WGS) entry which is preliminary data.</text>
</comment>
<dbReference type="RefSeq" id="WP_351086254.1">
    <property type="nucleotide sequence ID" value="NZ_JBEOZG010000037.1"/>
</dbReference>
<protein>
    <recommendedName>
        <fullName evidence="3">RanBP2-type domain-containing protein</fullName>
    </recommendedName>
</protein>
<evidence type="ECO:0008006" key="3">
    <source>
        <dbReference type="Google" id="ProtNLM"/>
    </source>
</evidence>
<accession>A0ABW6UXY4</accession>